<evidence type="ECO:0000256" key="1">
    <source>
        <dbReference type="ARBA" id="ARBA00004251"/>
    </source>
</evidence>
<evidence type="ECO:0000256" key="11">
    <source>
        <dbReference type="SAM" id="Phobius"/>
    </source>
</evidence>
<keyword evidence="2" id="KW-1003">Cell membrane</keyword>
<keyword evidence="9" id="KW-0325">Glycoprotein</keyword>
<dbReference type="Pfam" id="PF07654">
    <property type="entry name" value="C1-set"/>
    <property type="match status" value="1"/>
</dbReference>
<dbReference type="GO" id="GO:0071222">
    <property type="term" value="P:cellular response to lipopolysaccharide"/>
    <property type="evidence" value="ECO:0007669"/>
    <property type="project" value="TreeGrafter"/>
</dbReference>
<dbReference type="Proteomes" id="UP000694906">
    <property type="component" value="Unplaced"/>
</dbReference>
<dbReference type="SMART" id="SM00407">
    <property type="entry name" value="IGc1"/>
    <property type="match status" value="1"/>
</dbReference>
<evidence type="ECO:0000256" key="10">
    <source>
        <dbReference type="ARBA" id="ARBA00023319"/>
    </source>
</evidence>
<keyword evidence="10" id="KW-0393">Immunoglobulin domain</keyword>
<dbReference type="GO" id="GO:0042130">
    <property type="term" value="P:negative regulation of T cell proliferation"/>
    <property type="evidence" value="ECO:0007669"/>
    <property type="project" value="TreeGrafter"/>
</dbReference>
<dbReference type="InterPro" id="IPR003599">
    <property type="entry name" value="Ig_sub"/>
</dbReference>
<dbReference type="GO" id="GO:0006955">
    <property type="term" value="P:immune response"/>
    <property type="evidence" value="ECO:0007669"/>
    <property type="project" value="TreeGrafter"/>
</dbReference>
<evidence type="ECO:0000259" key="12">
    <source>
        <dbReference type="PROSITE" id="PS50835"/>
    </source>
</evidence>
<keyword evidence="5 11" id="KW-1133">Transmembrane helix</keyword>
<dbReference type="SUPFAM" id="SSF48726">
    <property type="entry name" value="Immunoglobulin"/>
    <property type="match status" value="2"/>
</dbReference>
<evidence type="ECO:0000256" key="8">
    <source>
        <dbReference type="ARBA" id="ARBA00023170"/>
    </source>
</evidence>
<protein>
    <submittedName>
        <fullName evidence="14">Natural cytotoxicity triggering receptor 3 ligand 1</fullName>
    </submittedName>
</protein>
<feature type="transmembrane region" description="Helical" evidence="11">
    <location>
        <begin position="297"/>
        <end position="321"/>
    </location>
</feature>
<dbReference type="Gene3D" id="2.60.40.10">
    <property type="entry name" value="Immunoglobulins"/>
    <property type="match status" value="2"/>
</dbReference>
<evidence type="ECO:0000256" key="9">
    <source>
        <dbReference type="ARBA" id="ARBA00023180"/>
    </source>
</evidence>
<dbReference type="GO" id="GO:0009897">
    <property type="term" value="C:external side of plasma membrane"/>
    <property type="evidence" value="ECO:0007669"/>
    <property type="project" value="TreeGrafter"/>
</dbReference>
<dbReference type="PROSITE" id="PS50835">
    <property type="entry name" value="IG_LIKE"/>
    <property type="match status" value="2"/>
</dbReference>
<evidence type="ECO:0000256" key="4">
    <source>
        <dbReference type="ARBA" id="ARBA00022729"/>
    </source>
</evidence>
<dbReference type="RefSeq" id="XP_021119522.1">
    <property type="nucleotide sequence ID" value="XM_021263863.1"/>
</dbReference>
<keyword evidence="7" id="KW-1015">Disulfide bond</keyword>
<dbReference type="InterPro" id="IPR003597">
    <property type="entry name" value="Ig_C1-set"/>
</dbReference>
<keyword evidence="8 14" id="KW-0675">Receptor</keyword>
<comment type="subcellular location">
    <subcellularLocation>
        <location evidence="1">Cell membrane</location>
        <topology evidence="1">Single-pass type I membrane protein</topology>
    </subcellularLocation>
</comment>
<dbReference type="CDD" id="cd00098">
    <property type="entry name" value="IgC1"/>
    <property type="match status" value="1"/>
</dbReference>
<dbReference type="InterPro" id="IPR036179">
    <property type="entry name" value="Ig-like_dom_sf"/>
</dbReference>
<evidence type="ECO:0000256" key="6">
    <source>
        <dbReference type="ARBA" id="ARBA00023136"/>
    </source>
</evidence>
<gene>
    <name evidence="14" type="primary">Ncr3lg1</name>
</gene>
<sequence length="398" mass="44103">MRNPSASALEFFCPLCPHVVAPASQELLGWELPENQRPRNGRCMSEGPKALLRVVVPLLLVGCLADAGFLEVVMPGKPQIAPLNGNVTISCKVPGCPRLDTRIMGVTWYRKDPVSEAEVKVFELYGDWQKAFRPGALVSPQRLKRGDASLQLPGVGLGDAGEYRCELTVTPQKAEGRVLLKVLAKPDSTVKETMVKSNDRQLVCQSSGFFPEAINITWEEWTQKVSQDQRISKDIFTGPTIKNEDGTFNITSYLKLNASLEDSGTIYQCVVGHTSLNAPQRLNFTLPVREAEKIPLYLVHIGLIIIGCFAGLILIMCYLFWRRCYCYKATSSNETEEENTVLNVWYFTHMTPILHVSLSRCLLLHSFAVPPVLGSPLTLGSNMCLAPHKKVTPGQFPV</sequence>
<dbReference type="PROSITE" id="PS00290">
    <property type="entry name" value="IG_MHC"/>
    <property type="match status" value="1"/>
</dbReference>
<dbReference type="PANTHER" id="PTHR25466">
    <property type="entry name" value="T-LYMPHOCYTE ACTIVATION ANTIGEN"/>
    <property type="match status" value="1"/>
</dbReference>
<feature type="domain" description="Ig-like" evidence="12">
    <location>
        <begin position="186"/>
        <end position="285"/>
    </location>
</feature>
<accession>A0AAX6TB33</accession>
<keyword evidence="3 11" id="KW-0812">Transmembrane</keyword>
<dbReference type="Pfam" id="PF07686">
    <property type="entry name" value="V-set"/>
    <property type="match status" value="1"/>
</dbReference>
<evidence type="ECO:0000256" key="5">
    <source>
        <dbReference type="ARBA" id="ARBA00022989"/>
    </source>
</evidence>
<proteinExistence type="predicted"/>
<dbReference type="SMART" id="SM00409">
    <property type="entry name" value="IG"/>
    <property type="match status" value="2"/>
</dbReference>
<dbReference type="AlphaFoldDB" id="A0AAX6TB33"/>
<dbReference type="GeneID" id="101704821"/>
<dbReference type="InterPro" id="IPR003006">
    <property type="entry name" value="Ig/MHC_CS"/>
</dbReference>
<keyword evidence="6 11" id="KW-0472">Membrane</keyword>
<dbReference type="InterPro" id="IPR013783">
    <property type="entry name" value="Ig-like_fold"/>
</dbReference>
<reference evidence="14" key="1">
    <citation type="submission" date="2025-08" db="UniProtKB">
        <authorList>
            <consortium name="RefSeq"/>
        </authorList>
    </citation>
    <scope>IDENTIFICATION</scope>
</reference>
<dbReference type="InterPro" id="IPR051713">
    <property type="entry name" value="T-cell_Activation_Regulation"/>
</dbReference>
<dbReference type="GO" id="GO:0042102">
    <property type="term" value="P:positive regulation of T cell proliferation"/>
    <property type="evidence" value="ECO:0007669"/>
    <property type="project" value="TreeGrafter"/>
</dbReference>
<dbReference type="InterPro" id="IPR013106">
    <property type="entry name" value="Ig_V-set"/>
</dbReference>
<dbReference type="InterPro" id="IPR007110">
    <property type="entry name" value="Ig-like_dom"/>
</dbReference>
<dbReference type="GO" id="GO:0031295">
    <property type="term" value="P:T cell costimulation"/>
    <property type="evidence" value="ECO:0007669"/>
    <property type="project" value="TreeGrafter"/>
</dbReference>
<dbReference type="PANTHER" id="PTHR25466:SF14">
    <property type="entry name" value="BUTYROPHILIN SUBFAMILY 2 MEMBER A2-LIKE-RELATED"/>
    <property type="match status" value="1"/>
</dbReference>
<keyword evidence="13" id="KW-1185">Reference proteome</keyword>
<organism evidence="13 14">
    <name type="scientific">Heterocephalus glaber</name>
    <name type="common">Naked mole rat</name>
    <dbReference type="NCBI Taxonomy" id="10181"/>
    <lineage>
        <taxon>Eukaryota</taxon>
        <taxon>Metazoa</taxon>
        <taxon>Chordata</taxon>
        <taxon>Craniata</taxon>
        <taxon>Vertebrata</taxon>
        <taxon>Euteleostomi</taxon>
        <taxon>Mammalia</taxon>
        <taxon>Eutheria</taxon>
        <taxon>Euarchontoglires</taxon>
        <taxon>Glires</taxon>
        <taxon>Rodentia</taxon>
        <taxon>Hystricomorpha</taxon>
        <taxon>Bathyergidae</taxon>
        <taxon>Heterocephalus</taxon>
    </lineage>
</organism>
<name>A0AAX6TB33_HETGA</name>
<feature type="domain" description="Ig-like" evidence="12">
    <location>
        <begin position="48"/>
        <end position="175"/>
    </location>
</feature>
<dbReference type="GO" id="GO:0007166">
    <property type="term" value="P:cell surface receptor signaling pathway"/>
    <property type="evidence" value="ECO:0007669"/>
    <property type="project" value="TreeGrafter"/>
</dbReference>
<evidence type="ECO:0000313" key="14">
    <source>
        <dbReference type="RefSeq" id="XP_021119522.1"/>
    </source>
</evidence>
<evidence type="ECO:0000313" key="13">
    <source>
        <dbReference type="Proteomes" id="UP000694906"/>
    </source>
</evidence>
<evidence type="ECO:0000256" key="3">
    <source>
        <dbReference type="ARBA" id="ARBA00022692"/>
    </source>
</evidence>
<evidence type="ECO:0000256" key="7">
    <source>
        <dbReference type="ARBA" id="ARBA00023157"/>
    </source>
</evidence>
<dbReference type="CTD" id="374383"/>
<evidence type="ECO:0000256" key="2">
    <source>
        <dbReference type="ARBA" id="ARBA00022475"/>
    </source>
</evidence>
<keyword evidence="4" id="KW-0732">Signal</keyword>